<dbReference type="EMBL" id="JAIWYP010000013">
    <property type="protein sequence ID" value="KAH3718096.1"/>
    <property type="molecule type" value="Genomic_DNA"/>
</dbReference>
<dbReference type="AlphaFoldDB" id="A0A9D4C6R2"/>
<sequence length="69" mass="8172">MYYFDRCVADMCRLDKDIVYTPMCTLTSAVTQQCADYHYYLDWNFNEYTTMCSKSGFTCCCIFKIPHTT</sequence>
<keyword evidence="2" id="KW-1185">Reference proteome</keyword>
<evidence type="ECO:0000313" key="2">
    <source>
        <dbReference type="Proteomes" id="UP000828390"/>
    </source>
</evidence>
<reference evidence="1" key="2">
    <citation type="submission" date="2020-11" db="EMBL/GenBank/DDBJ databases">
        <authorList>
            <person name="McCartney M.A."/>
            <person name="Auch B."/>
            <person name="Kono T."/>
            <person name="Mallez S."/>
            <person name="Becker A."/>
            <person name="Gohl D.M."/>
            <person name="Silverstein K.A.T."/>
            <person name="Koren S."/>
            <person name="Bechman K.B."/>
            <person name="Herman A."/>
            <person name="Abrahante J.E."/>
            <person name="Garbe J."/>
        </authorList>
    </citation>
    <scope>NUCLEOTIDE SEQUENCE</scope>
    <source>
        <strain evidence="1">Duluth1</strain>
        <tissue evidence="1">Whole animal</tissue>
    </source>
</reference>
<protein>
    <submittedName>
        <fullName evidence="1">Uncharacterized protein</fullName>
    </submittedName>
</protein>
<reference evidence="1" key="1">
    <citation type="journal article" date="2019" name="bioRxiv">
        <title>The Genome of the Zebra Mussel, Dreissena polymorpha: A Resource for Invasive Species Research.</title>
        <authorList>
            <person name="McCartney M.A."/>
            <person name="Auch B."/>
            <person name="Kono T."/>
            <person name="Mallez S."/>
            <person name="Zhang Y."/>
            <person name="Obille A."/>
            <person name="Becker A."/>
            <person name="Abrahante J.E."/>
            <person name="Garbe J."/>
            <person name="Badalamenti J.P."/>
            <person name="Herman A."/>
            <person name="Mangelson H."/>
            <person name="Liachko I."/>
            <person name="Sullivan S."/>
            <person name="Sone E.D."/>
            <person name="Koren S."/>
            <person name="Silverstein K.A.T."/>
            <person name="Beckman K.B."/>
            <person name="Gohl D.M."/>
        </authorList>
    </citation>
    <scope>NUCLEOTIDE SEQUENCE</scope>
    <source>
        <strain evidence="1">Duluth1</strain>
        <tissue evidence="1">Whole animal</tissue>
    </source>
</reference>
<name>A0A9D4C6R2_DREPO</name>
<proteinExistence type="predicted"/>
<organism evidence="1 2">
    <name type="scientific">Dreissena polymorpha</name>
    <name type="common">Zebra mussel</name>
    <name type="synonym">Mytilus polymorpha</name>
    <dbReference type="NCBI Taxonomy" id="45954"/>
    <lineage>
        <taxon>Eukaryota</taxon>
        <taxon>Metazoa</taxon>
        <taxon>Spiralia</taxon>
        <taxon>Lophotrochozoa</taxon>
        <taxon>Mollusca</taxon>
        <taxon>Bivalvia</taxon>
        <taxon>Autobranchia</taxon>
        <taxon>Heteroconchia</taxon>
        <taxon>Euheterodonta</taxon>
        <taxon>Imparidentia</taxon>
        <taxon>Neoheterodontei</taxon>
        <taxon>Myida</taxon>
        <taxon>Dreissenoidea</taxon>
        <taxon>Dreissenidae</taxon>
        <taxon>Dreissena</taxon>
    </lineage>
</organism>
<comment type="caution">
    <text evidence="1">The sequence shown here is derived from an EMBL/GenBank/DDBJ whole genome shotgun (WGS) entry which is preliminary data.</text>
</comment>
<evidence type="ECO:0000313" key="1">
    <source>
        <dbReference type="EMBL" id="KAH3718096.1"/>
    </source>
</evidence>
<accession>A0A9D4C6R2</accession>
<gene>
    <name evidence="1" type="ORF">DPMN_060895</name>
</gene>
<dbReference type="Proteomes" id="UP000828390">
    <property type="component" value="Unassembled WGS sequence"/>
</dbReference>